<dbReference type="EC" id="3.5.3.11" evidence="5"/>
<dbReference type="PANTHER" id="PTHR11358:SF26">
    <property type="entry name" value="GUANIDINO ACID HYDROLASE, MITOCHONDRIAL"/>
    <property type="match status" value="1"/>
</dbReference>
<dbReference type="EMBL" id="DSTX01000002">
    <property type="protein sequence ID" value="HFK20232.1"/>
    <property type="molecule type" value="Genomic_DNA"/>
</dbReference>
<organism evidence="5">
    <name type="scientific">Candidatus Methanomethylicus mesodigestus</name>
    <dbReference type="NCBI Taxonomy" id="1867258"/>
    <lineage>
        <taxon>Archaea</taxon>
        <taxon>Thermoproteota</taxon>
        <taxon>Methanosuratincolia</taxon>
        <taxon>Candidatus Methanomethylicales</taxon>
        <taxon>Candidatus Methanomethylicaceae</taxon>
        <taxon>Candidatus Methanomethylicus</taxon>
    </lineage>
</organism>
<dbReference type="GO" id="GO:0033389">
    <property type="term" value="P:putrescine biosynthetic process from arginine, via agmatine"/>
    <property type="evidence" value="ECO:0007669"/>
    <property type="project" value="TreeGrafter"/>
</dbReference>
<dbReference type="PROSITE" id="PS51409">
    <property type="entry name" value="ARGINASE_2"/>
    <property type="match status" value="1"/>
</dbReference>
<evidence type="ECO:0000256" key="4">
    <source>
        <dbReference type="PIRSR" id="PIRSR036979-1"/>
    </source>
</evidence>
<feature type="binding site" evidence="4">
    <location>
        <position position="138"/>
    </location>
    <ligand>
        <name>Mn(2+)</name>
        <dbReference type="ChEBI" id="CHEBI:29035"/>
        <label>1</label>
    </ligand>
</feature>
<dbReference type="PIRSF" id="PIRSF036979">
    <property type="entry name" value="Arginase"/>
    <property type="match status" value="1"/>
</dbReference>
<name>A0A7C3ISJ4_9CREN</name>
<dbReference type="GO" id="GO:0046872">
    <property type="term" value="F:metal ion binding"/>
    <property type="evidence" value="ECO:0007669"/>
    <property type="project" value="UniProtKB-KW"/>
</dbReference>
<keyword evidence="2 4" id="KW-0479">Metal-binding</keyword>
<dbReference type="PANTHER" id="PTHR11358">
    <property type="entry name" value="ARGINASE/AGMATINASE"/>
    <property type="match status" value="1"/>
</dbReference>
<dbReference type="CDD" id="cd11593">
    <property type="entry name" value="Agmatinase-like_2"/>
    <property type="match status" value="1"/>
</dbReference>
<dbReference type="InterPro" id="IPR005925">
    <property type="entry name" value="Agmatinase-rel"/>
</dbReference>
<evidence type="ECO:0000256" key="3">
    <source>
        <dbReference type="ARBA" id="ARBA00022801"/>
    </source>
</evidence>
<feature type="binding site" evidence="4">
    <location>
        <position position="134"/>
    </location>
    <ligand>
        <name>Mn(2+)</name>
        <dbReference type="ChEBI" id="CHEBI:29035"/>
        <label>1</label>
    </ligand>
</feature>
<feature type="binding site" evidence="4">
    <location>
        <position position="136"/>
    </location>
    <ligand>
        <name>Mn(2+)</name>
        <dbReference type="ChEBI" id="CHEBI:29035"/>
        <label>1</label>
    </ligand>
</feature>
<dbReference type="InterPro" id="IPR023696">
    <property type="entry name" value="Ureohydrolase_dom_sf"/>
</dbReference>
<dbReference type="SUPFAM" id="SSF52768">
    <property type="entry name" value="Arginase/deacetylase"/>
    <property type="match status" value="1"/>
</dbReference>
<dbReference type="NCBIfam" id="TIGR01230">
    <property type="entry name" value="agmatinase"/>
    <property type="match status" value="1"/>
</dbReference>
<protein>
    <submittedName>
        <fullName evidence="5">Agmatinase</fullName>
        <ecNumber evidence="5">3.5.3.11</ecNumber>
    </submittedName>
</protein>
<feature type="binding site" evidence="4">
    <location>
        <position position="224"/>
    </location>
    <ligand>
        <name>Mn(2+)</name>
        <dbReference type="ChEBI" id="CHEBI:29035"/>
        <label>1</label>
    </ligand>
</feature>
<dbReference type="InterPro" id="IPR006035">
    <property type="entry name" value="Ureohydrolase"/>
</dbReference>
<comment type="caution">
    <text evidence="5">The sequence shown here is derived from an EMBL/GenBank/DDBJ whole genome shotgun (WGS) entry which is preliminary data.</text>
</comment>
<comment type="similarity">
    <text evidence="1">Belongs to the arginase family. Agmatinase subfamily.</text>
</comment>
<dbReference type="AlphaFoldDB" id="A0A7C3ISJ4"/>
<evidence type="ECO:0000256" key="1">
    <source>
        <dbReference type="ARBA" id="ARBA00009227"/>
    </source>
</evidence>
<comment type="cofactor">
    <cofactor evidence="4">
        <name>Mn(2+)</name>
        <dbReference type="ChEBI" id="CHEBI:29035"/>
    </cofactor>
    <text evidence="4">Binds 2 manganese ions per subunit.</text>
</comment>
<feature type="binding site" evidence="4">
    <location>
        <position position="115"/>
    </location>
    <ligand>
        <name>Mn(2+)</name>
        <dbReference type="ChEBI" id="CHEBI:29035"/>
        <label>1</label>
    </ligand>
</feature>
<keyword evidence="4" id="KW-0464">Manganese</keyword>
<dbReference type="Pfam" id="PF00491">
    <property type="entry name" value="Arginase"/>
    <property type="match status" value="1"/>
</dbReference>
<sequence length="296" mass="32585">MKAEPFYVDGSTKMFGGFNRDFSGSEFVLIGVPFDGTSSYRPGSRFAPNAIREASSNIETWSWRTGIDLEEVKIHDLGDLAVVHGDASETIRRVGETVEDIVSAKKLPIVVGGEHLISLGVSKAIKDATIISFDAHFDLREEYLSNKLSHACVMRRISEQGGQGKIIFCGVRATYRDEVNFVKEKKIPYLSALDVLRNDVHQTSSWLRKNLEGARRVYISIDADVLDPAYAPGIGNPEPEGISPTHLLDLLNNVIDDRVVGFDLVEVSPPYDNGNTAALASKIIFEVSSMIKRARG</sequence>
<gene>
    <name evidence="5" type="primary">speB</name>
    <name evidence="5" type="ORF">ENS19_03025</name>
</gene>
<dbReference type="GO" id="GO:0008783">
    <property type="term" value="F:agmatinase activity"/>
    <property type="evidence" value="ECO:0007669"/>
    <property type="project" value="UniProtKB-EC"/>
</dbReference>
<feature type="binding site" evidence="4">
    <location>
        <position position="222"/>
    </location>
    <ligand>
        <name>Mn(2+)</name>
        <dbReference type="ChEBI" id="CHEBI:29035"/>
        <label>1</label>
    </ligand>
</feature>
<accession>A0A7C3ISJ4</accession>
<evidence type="ECO:0000313" key="5">
    <source>
        <dbReference type="EMBL" id="HFK20232.1"/>
    </source>
</evidence>
<proteinExistence type="inferred from homology"/>
<evidence type="ECO:0000256" key="2">
    <source>
        <dbReference type="ARBA" id="ARBA00022723"/>
    </source>
</evidence>
<reference evidence="5" key="1">
    <citation type="journal article" date="2020" name="mSystems">
        <title>Genome- and Community-Level Interaction Insights into Carbon Utilization and Element Cycling Functions of Hydrothermarchaeota in Hydrothermal Sediment.</title>
        <authorList>
            <person name="Zhou Z."/>
            <person name="Liu Y."/>
            <person name="Xu W."/>
            <person name="Pan J."/>
            <person name="Luo Z.H."/>
            <person name="Li M."/>
        </authorList>
    </citation>
    <scope>NUCLEOTIDE SEQUENCE [LARGE SCALE GENOMIC DNA]</scope>
    <source>
        <strain evidence="5">SpSt-468</strain>
    </source>
</reference>
<dbReference type="Gene3D" id="3.40.800.10">
    <property type="entry name" value="Ureohydrolase domain"/>
    <property type="match status" value="1"/>
</dbReference>
<keyword evidence="3 5" id="KW-0378">Hydrolase</keyword>